<dbReference type="Pfam" id="PF18890">
    <property type="entry name" value="FANCL_d2"/>
    <property type="match status" value="1"/>
</dbReference>
<evidence type="ECO:0000313" key="4">
    <source>
        <dbReference type="EMBL" id="KAJ8953718.1"/>
    </source>
</evidence>
<dbReference type="GO" id="GO:0061630">
    <property type="term" value="F:ubiquitin protein ligase activity"/>
    <property type="evidence" value="ECO:0007669"/>
    <property type="project" value="TreeGrafter"/>
</dbReference>
<gene>
    <name evidence="4" type="ORF">NQ314_007328</name>
</gene>
<evidence type="ECO:0000259" key="1">
    <source>
        <dbReference type="Pfam" id="PF11793"/>
    </source>
</evidence>
<dbReference type="Gene3D" id="3.30.40.10">
    <property type="entry name" value="Zinc/RING finger domain, C3HC4 (zinc finger)"/>
    <property type="match status" value="1"/>
</dbReference>
<protein>
    <recommendedName>
        <fullName evidence="6">RING-type domain-containing protein</fullName>
    </recommendedName>
</protein>
<dbReference type="Pfam" id="PF18891">
    <property type="entry name" value="FANCL_d3"/>
    <property type="match status" value="1"/>
</dbReference>
<dbReference type="Gene3D" id="3.10.110.20">
    <property type="entry name" value="RWD domain-like"/>
    <property type="match status" value="1"/>
</dbReference>
<feature type="domain" description="FANCL UBC-like" evidence="2">
    <location>
        <begin position="103"/>
        <end position="190"/>
    </location>
</feature>
<dbReference type="GO" id="GO:0043240">
    <property type="term" value="C:Fanconi anaemia nuclear complex"/>
    <property type="evidence" value="ECO:0007669"/>
    <property type="project" value="InterPro"/>
</dbReference>
<evidence type="ECO:0008006" key="6">
    <source>
        <dbReference type="Google" id="ProtNLM"/>
    </source>
</evidence>
<reference evidence="4" key="1">
    <citation type="journal article" date="2023" name="Insect Mol. Biol.">
        <title>Genome sequencing provides insights into the evolution of gene families encoding plant cell wall-degrading enzymes in longhorned beetles.</title>
        <authorList>
            <person name="Shin N.R."/>
            <person name="Okamura Y."/>
            <person name="Kirsch R."/>
            <person name="Pauchet Y."/>
        </authorList>
    </citation>
    <scope>NUCLEOTIDE SEQUENCE</scope>
    <source>
        <strain evidence="4">RBIC_L_NR</strain>
    </source>
</reference>
<proteinExistence type="predicted"/>
<dbReference type="InterPro" id="IPR026848">
    <property type="entry name" value="Fancl"/>
</dbReference>
<dbReference type="GO" id="GO:0006513">
    <property type="term" value="P:protein monoubiquitination"/>
    <property type="evidence" value="ECO:0007669"/>
    <property type="project" value="TreeGrafter"/>
</dbReference>
<feature type="domain" description="FANCL C-terminal" evidence="1">
    <location>
        <begin position="284"/>
        <end position="319"/>
    </location>
</feature>
<name>A0AAV8YPX2_9CUCU</name>
<dbReference type="SMART" id="SM01197">
    <property type="entry name" value="FANCL_C"/>
    <property type="match status" value="1"/>
</dbReference>
<sequence>MEDTDFNLLRRYPLISKNVEENAIIYRGSIEVNDEDYKIVITKSKNNSFKIALSGELRSLEAELNTVINDLHPKNILTIMDHLQLFLASKMSCSKPVNHCDIYKHVIYEYSEFTKFYLNLKSCYLAEDLSKIRISTVDEQNREHFFEVSVNFEGNKDIFKIQTCDLPLDEEDSSSDLRVLYNKFLGAIEVLQPFFELMDYFDKNCWVLDPVEPKRNVSRIPDIKFLGPERLVEEYRTTVNENLENWDSQGSICLEILKLLGMDNFPQKSAEDEPGTNILKESGECSICFSLRLDEKLPEIVCKNKFCENYYHTECLYEVMFLVFEYFNETAVLHCYY</sequence>
<dbReference type="Pfam" id="PF11793">
    <property type="entry name" value="FANCL_C"/>
    <property type="match status" value="1"/>
</dbReference>
<dbReference type="PANTHER" id="PTHR13206:SF0">
    <property type="entry name" value="E3 UBIQUITIN-PROTEIN LIGASE FANCL"/>
    <property type="match status" value="1"/>
</dbReference>
<dbReference type="InterPro" id="IPR013083">
    <property type="entry name" value="Znf_RING/FYVE/PHD"/>
</dbReference>
<dbReference type="PANTHER" id="PTHR13206">
    <property type="entry name" value="UBIQUITIN LIGASE PROTEIN PHF9 FANCONI ANEMIA GROUP L PROTEIN"/>
    <property type="match status" value="1"/>
</dbReference>
<comment type="caution">
    <text evidence="4">The sequence shown here is derived from an EMBL/GenBank/DDBJ whole genome shotgun (WGS) entry which is preliminary data.</text>
</comment>
<feature type="domain" description="FANCL UBC-like" evidence="3">
    <location>
        <begin position="217"/>
        <end position="268"/>
    </location>
</feature>
<keyword evidence="5" id="KW-1185">Reference proteome</keyword>
<accession>A0AAV8YPX2</accession>
<dbReference type="GO" id="GO:0036297">
    <property type="term" value="P:interstrand cross-link repair"/>
    <property type="evidence" value="ECO:0007669"/>
    <property type="project" value="InterPro"/>
</dbReference>
<dbReference type="Proteomes" id="UP001162156">
    <property type="component" value="Unassembled WGS sequence"/>
</dbReference>
<evidence type="ECO:0000259" key="2">
    <source>
        <dbReference type="Pfam" id="PF18890"/>
    </source>
</evidence>
<dbReference type="EMBL" id="JANEYF010001958">
    <property type="protein sequence ID" value="KAJ8953718.1"/>
    <property type="molecule type" value="Genomic_DNA"/>
</dbReference>
<organism evidence="4 5">
    <name type="scientific">Rhamnusium bicolor</name>
    <dbReference type="NCBI Taxonomy" id="1586634"/>
    <lineage>
        <taxon>Eukaryota</taxon>
        <taxon>Metazoa</taxon>
        <taxon>Ecdysozoa</taxon>
        <taxon>Arthropoda</taxon>
        <taxon>Hexapoda</taxon>
        <taxon>Insecta</taxon>
        <taxon>Pterygota</taxon>
        <taxon>Neoptera</taxon>
        <taxon>Endopterygota</taxon>
        <taxon>Coleoptera</taxon>
        <taxon>Polyphaga</taxon>
        <taxon>Cucujiformia</taxon>
        <taxon>Chrysomeloidea</taxon>
        <taxon>Cerambycidae</taxon>
        <taxon>Lepturinae</taxon>
        <taxon>Rhagiini</taxon>
        <taxon>Rhamnusium</taxon>
    </lineage>
</organism>
<dbReference type="InterPro" id="IPR043003">
    <property type="entry name" value="FANCL_d3_sf"/>
</dbReference>
<evidence type="ECO:0000259" key="3">
    <source>
        <dbReference type="Pfam" id="PF18891"/>
    </source>
</evidence>
<dbReference type="InterPro" id="IPR026850">
    <property type="entry name" value="FANCL_C"/>
</dbReference>
<dbReference type="InterPro" id="IPR044037">
    <property type="entry name" value="FANCL_d3"/>
</dbReference>
<dbReference type="AlphaFoldDB" id="A0AAV8YPX2"/>
<dbReference type="InterPro" id="IPR043898">
    <property type="entry name" value="FANCL_d2"/>
</dbReference>
<evidence type="ECO:0000313" key="5">
    <source>
        <dbReference type="Proteomes" id="UP001162156"/>
    </source>
</evidence>